<proteinExistence type="predicted"/>
<dbReference type="AlphaFoldDB" id="A0AAN8UE81"/>
<evidence type="ECO:0000256" key="1">
    <source>
        <dbReference type="SAM" id="MobiDB-lite"/>
    </source>
</evidence>
<name>A0AAN8UE81_9MAGN</name>
<sequence length="226" mass="24426">MAAPPNVELEVAKFLHKLIQDSKDEPSKLAMKLYVICQHMKSSGKEHSMPYQVISRAMETVINQHGLDIEALKSSRLPLAGQNQIGGSSSSQIAGSPQAVAVMRDSQTAMAEKETAQIDAFASSRSPLGPGSAGHDAYQGPPSHRTSHRSSRSYDHENPSSLETRSANSQSQDRIENASQDKQGNKKASGKRKRADSSSGMEQHIDSPQQFDSRSGAINPRMGMPS</sequence>
<feature type="region of interest" description="Disordered" evidence="1">
    <location>
        <begin position="83"/>
        <end position="226"/>
    </location>
</feature>
<reference evidence="2 3" key="1">
    <citation type="submission" date="2023-12" db="EMBL/GenBank/DDBJ databases">
        <title>A high-quality genome assembly for Dillenia turbinata (Dilleniales).</title>
        <authorList>
            <person name="Chanderbali A."/>
        </authorList>
    </citation>
    <scope>NUCLEOTIDE SEQUENCE [LARGE SCALE GENOMIC DNA]</scope>
    <source>
        <strain evidence="2">LSX21</strain>
        <tissue evidence="2">Leaf</tissue>
    </source>
</reference>
<organism evidence="2 3">
    <name type="scientific">Dillenia turbinata</name>
    <dbReference type="NCBI Taxonomy" id="194707"/>
    <lineage>
        <taxon>Eukaryota</taxon>
        <taxon>Viridiplantae</taxon>
        <taxon>Streptophyta</taxon>
        <taxon>Embryophyta</taxon>
        <taxon>Tracheophyta</taxon>
        <taxon>Spermatophyta</taxon>
        <taxon>Magnoliopsida</taxon>
        <taxon>eudicotyledons</taxon>
        <taxon>Gunneridae</taxon>
        <taxon>Pentapetalae</taxon>
        <taxon>Dilleniales</taxon>
        <taxon>Dilleniaceae</taxon>
        <taxon>Dillenia</taxon>
    </lineage>
</organism>
<accession>A0AAN8UE81</accession>
<evidence type="ECO:0000313" key="2">
    <source>
        <dbReference type="EMBL" id="KAK6913820.1"/>
    </source>
</evidence>
<dbReference type="Proteomes" id="UP001370490">
    <property type="component" value="Unassembled WGS sequence"/>
</dbReference>
<gene>
    <name evidence="2" type="ORF">RJ641_021141</name>
</gene>
<comment type="caution">
    <text evidence="2">The sequence shown here is derived from an EMBL/GenBank/DDBJ whole genome shotgun (WGS) entry which is preliminary data.</text>
</comment>
<feature type="compositionally biased region" description="Low complexity" evidence="1">
    <location>
        <begin position="83"/>
        <end position="99"/>
    </location>
</feature>
<dbReference type="EMBL" id="JBAMMX010000026">
    <property type="protein sequence ID" value="KAK6913820.1"/>
    <property type="molecule type" value="Genomic_DNA"/>
</dbReference>
<feature type="compositionally biased region" description="Polar residues" evidence="1">
    <location>
        <begin position="197"/>
        <end position="213"/>
    </location>
</feature>
<evidence type="ECO:0000313" key="3">
    <source>
        <dbReference type="Proteomes" id="UP001370490"/>
    </source>
</evidence>
<keyword evidence="3" id="KW-1185">Reference proteome</keyword>
<protein>
    <submittedName>
        <fullName evidence="2">Uncharacterized protein</fullName>
    </submittedName>
</protein>
<feature type="compositionally biased region" description="Polar residues" evidence="1">
    <location>
        <begin position="159"/>
        <end position="182"/>
    </location>
</feature>